<name>A0A517PFQ5_9PLAN</name>
<dbReference type="Pfam" id="PF13646">
    <property type="entry name" value="HEAT_2"/>
    <property type="match status" value="1"/>
</dbReference>
<dbReference type="PROSITE" id="PS50011">
    <property type="entry name" value="PROTEIN_KINASE_DOM"/>
    <property type="match status" value="1"/>
</dbReference>
<dbReference type="InterPro" id="IPR000719">
    <property type="entry name" value="Prot_kinase_dom"/>
</dbReference>
<dbReference type="InterPro" id="IPR008271">
    <property type="entry name" value="Ser/Thr_kinase_AS"/>
</dbReference>
<keyword evidence="9" id="KW-1185">Reference proteome</keyword>
<dbReference type="GO" id="GO:0005524">
    <property type="term" value="F:ATP binding"/>
    <property type="evidence" value="ECO:0007669"/>
    <property type="project" value="UniProtKB-UniRule"/>
</dbReference>
<dbReference type="InterPro" id="IPR011009">
    <property type="entry name" value="Kinase-like_dom_sf"/>
</dbReference>
<evidence type="ECO:0000256" key="1">
    <source>
        <dbReference type="ARBA" id="ARBA00022679"/>
    </source>
</evidence>
<feature type="domain" description="Protein kinase" evidence="7">
    <location>
        <begin position="13"/>
        <end position="280"/>
    </location>
</feature>
<evidence type="ECO:0000256" key="2">
    <source>
        <dbReference type="ARBA" id="ARBA00022741"/>
    </source>
</evidence>
<dbReference type="AlphaFoldDB" id="A0A517PFQ5"/>
<evidence type="ECO:0000256" key="3">
    <source>
        <dbReference type="ARBA" id="ARBA00022777"/>
    </source>
</evidence>
<keyword evidence="4 5" id="KW-0067">ATP-binding</keyword>
<dbReference type="Gene3D" id="1.10.510.10">
    <property type="entry name" value="Transferase(Phosphotransferase) domain 1"/>
    <property type="match status" value="1"/>
</dbReference>
<dbReference type="GO" id="GO:0004674">
    <property type="term" value="F:protein serine/threonine kinase activity"/>
    <property type="evidence" value="ECO:0007669"/>
    <property type="project" value="UniProtKB-EC"/>
</dbReference>
<dbReference type="Pfam" id="PF00069">
    <property type="entry name" value="Pkinase"/>
    <property type="match status" value="1"/>
</dbReference>
<protein>
    <submittedName>
        <fullName evidence="8">Serine/threonine-protein kinase StkP</fullName>
        <ecNumber evidence="8">2.7.11.1</ecNumber>
    </submittedName>
</protein>
<evidence type="ECO:0000313" key="9">
    <source>
        <dbReference type="Proteomes" id="UP000318741"/>
    </source>
</evidence>
<dbReference type="Gene3D" id="1.25.10.10">
    <property type="entry name" value="Leucine-rich Repeat Variant"/>
    <property type="match status" value="1"/>
</dbReference>
<keyword evidence="3 8" id="KW-0418">Kinase</keyword>
<organism evidence="8 9">
    <name type="scientific">Alienimonas californiensis</name>
    <dbReference type="NCBI Taxonomy" id="2527989"/>
    <lineage>
        <taxon>Bacteria</taxon>
        <taxon>Pseudomonadati</taxon>
        <taxon>Planctomycetota</taxon>
        <taxon>Planctomycetia</taxon>
        <taxon>Planctomycetales</taxon>
        <taxon>Planctomycetaceae</taxon>
        <taxon>Alienimonas</taxon>
    </lineage>
</organism>
<keyword evidence="6" id="KW-1133">Transmembrane helix</keyword>
<feature type="transmembrane region" description="Helical" evidence="6">
    <location>
        <begin position="466"/>
        <end position="484"/>
    </location>
</feature>
<keyword evidence="1 8" id="KW-0808">Transferase</keyword>
<evidence type="ECO:0000256" key="6">
    <source>
        <dbReference type="SAM" id="Phobius"/>
    </source>
</evidence>
<dbReference type="InterPro" id="IPR017441">
    <property type="entry name" value="Protein_kinase_ATP_BS"/>
</dbReference>
<accession>A0A517PFQ5</accession>
<dbReference type="KEGG" id="acaf:CA12_43570"/>
<dbReference type="InterPro" id="IPR011989">
    <property type="entry name" value="ARM-like"/>
</dbReference>
<evidence type="ECO:0000313" key="8">
    <source>
        <dbReference type="EMBL" id="QDT18216.1"/>
    </source>
</evidence>
<dbReference type="OrthoDB" id="6111975at2"/>
<dbReference type="RefSeq" id="WP_145361176.1">
    <property type="nucleotide sequence ID" value="NZ_CP036265.1"/>
</dbReference>
<feature type="binding site" evidence="5">
    <location>
        <position position="42"/>
    </location>
    <ligand>
        <name>ATP</name>
        <dbReference type="ChEBI" id="CHEBI:30616"/>
    </ligand>
</feature>
<dbReference type="PANTHER" id="PTHR43289:SF6">
    <property type="entry name" value="SERINE_THREONINE-PROTEIN KINASE NEKL-3"/>
    <property type="match status" value="1"/>
</dbReference>
<reference evidence="8 9" key="1">
    <citation type="submission" date="2019-02" db="EMBL/GenBank/DDBJ databases">
        <title>Deep-cultivation of Planctomycetes and their phenomic and genomic characterization uncovers novel biology.</title>
        <authorList>
            <person name="Wiegand S."/>
            <person name="Jogler M."/>
            <person name="Boedeker C."/>
            <person name="Pinto D."/>
            <person name="Vollmers J."/>
            <person name="Rivas-Marin E."/>
            <person name="Kohn T."/>
            <person name="Peeters S.H."/>
            <person name="Heuer A."/>
            <person name="Rast P."/>
            <person name="Oberbeckmann S."/>
            <person name="Bunk B."/>
            <person name="Jeske O."/>
            <person name="Meyerdierks A."/>
            <person name="Storesund J.E."/>
            <person name="Kallscheuer N."/>
            <person name="Luecker S."/>
            <person name="Lage O.M."/>
            <person name="Pohl T."/>
            <person name="Merkel B.J."/>
            <person name="Hornburger P."/>
            <person name="Mueller R.-W."/>
            <person name="Bruemmer F."/>
            <person name="Labrenz M."/>
            <person name="Spormann A.M."/>
            <person name="Op den Camp H."/>
            <person name="Overmann J."/>
            <person name="Amann R."/>
            <person name="Jetten M.S.M."/>
            <person name="Mascher T."/>
            <person name="Medema M.H."/>
            <person name="Devos D.P."/>
            <person name="Kaster A.-K."/>
            <person name="Ovreas L."/>
            <person name="Rohde M."/>
            <person name="Galperin M.Y."/>
            <person name="Jogler C."/>
        </authorList>
    </citation>
    <scope>NUCLEOTIDE SEQUENCE [LARGE SCALE GENOMIC DNA]</scope>
    <source>
        <strain evidence="8 9">CA12</strain>
    </source>
</reference>
<keyword evidence="6" id="KW-0812">Transmembrane</keyword>
<evidence type="ECO:0000259" key="7">
    <source>
        <dbReference type="PROSITE" id="PS50011"/>
    </source>
</evidence>
<keyword evidence="2 5" id="KW-0547">Nucleotide-binding</keyword>
<dbReference type="SMART" id="SM00220">
    <property type="entry name" value="S_TKc"/>
    <property type="match status" value="1"/>
</dbReference>
<evidence type="ECO:0000256" key="5">
    <source>
        <dbReference type="PROSITE-ProRule" id="PRU10141"/>
    </source>
</evidence>
<dbReference type="EC" id="2.7.11.1" evidence="8"/>
<dbReference type="PANTHER" id="PTHR43289">
    <property type="entry name" value="MITOGEN-ACTIVATED PROTEIN KINASE KINASE KINASE 20-RELATED"/>
    <property type="match status" value="1"/>
</dbReference>
<dbReference type="EMBL" id="CP036265">
    <property type="protein sequence ID" value="QDT18216.1"/>
    <property type="molecule type" value="Genomic_DNA"/>
</dbReference>
<dbReference type="PROSITE" id="PS00108">
    <property type="entry name" value="PROTEIN_KINASE_ST"/>
    <property type="match status" value="1"/>
</dbReference>
<proteinExistence type="predicted"/>
<keyword evidence="6" id="KW-0472">Membrane</keyword>
<dbReference type="SUPFAM" id="SSF56112">
    <property type="entry name" value="Protein kinase-like (PK-like)"/>
    <property type="match status" value="1"/>
</dbReference>
<dbReference type="CDD" id="cd14014">
    <property type="entry name" value="STKc_PknB_like"/>
    <property type="match status" value="1"/>
</dbReference>
<dbReference type="FunFam" id="1.10.510.10:FF:000571">
    <property type="entry name" value="Maternal embryonic leucine zipper kinase"/>
    <property type="match status" value="1"/>
</dbReference>
<dbReference type="PROSITE" id="PS00107">
    <property type="entry name" value="PROTEIN_KINASE_ATP"/>
    <property type="match status" value="1"/>
</dbReference>
<sequence>MPETVENRWIWPFELLERIGQGGMGEVWKARFVKNDRIVAVKLLPSDVTDETVLARFEREVGLLRDMRHPHIVHTFGGMTDGDKGPGKSPNRRFYAMEYLTGGTLQDLLERDGRLGPETVVQYAKQICAALAFAHDRGVIHRDLKPGNFLLAEDGTLKLADFGLAAVREGNKLTAEGRTMGTFRYMAPEQIRGRPPACPQTDLYALGVVLFELLTGVPPFAGETPAETLQMHLKRPAPRVISREPHCPPGLDALVADLMEKRIEDRPATATAVGERLNALDERVALRQRTPTMTMDVPSLRDRERQISDDDLTIPPPPRRVAAPTPWVKWTAAGALALCGLLLPAAARWQTDSAALDRAEARWIERLESGDPLQRVDAAATLGQLGEDGSANYDALLEALESDDLTVRAAAAQALVAFPSQRGELDSILNRVQKEDLEERVRQAAQSTRRTLQQEPEPVGGRGSTLWAWAASLGLLLAAGFVAFKT</sequence>
<dbReference type="SUPFAM" id="SSF48371">
    <property type="entry name" value="ARM repeat"/>
    <property type="match status" value="1"/>
</dbReference>
<gene>
    <name evidence="8" type="primary">stkP_3</name>
    <name evidence="8" type="ORF">CA12_43570</name>
</gene>
<evidence type="ECO:0000256" key="4">
    <source>
        <dbReference type="ARBA" id="ARBA00022840"/>
    </source>
</evidence>
<dbReference type="Proteomes" id="UP000318741">
    <property type="component" value="Chromosome"/>
</dbReference>
<dbReference type="InterPro" id="IPR016024">
    <property type="entry name" value="ARM-type_fold"/>
</dbReference>